<feature type="compositionally biased region" description="Polar residues" evidence="1">
    <location>
        <begin position="821"/>
        <end position="830"/>
    </location>
</feature>
<sequence>MEASCGISPYCLPVINNFVAPAPPATKRKERGLKVAPCSTLRGRRLRPTTSFSGADVNEVLNSLYALPVSVNMVYLGKTVHLSHDLHDMRDEVKVCQQHCGGENLCVYKGMLREGGPRHRGFPFSLTFFLNGLQVERLSSCCEFKHRKGSRLDGRHRHFGFSGLLCVYRATFTCKHLSPGHVCKTVCGSRRSSLATPHLSTFSGIFAGPLLEESVTHGEQQQKTKCEGGQEDKGMVQDEEEKCDIKEKEDETEQKPHQKNETDEEDEKAAESHCPEDAEDAGLHPVHEEEMQDKKSEPQKDKVAKSTDIAGKAEEETAEADTHPDQMGQEAKSKERENDSSVSEPAKEADETAMLDNAVAGGMTASATTEMKTEPSEDRRTLSREEVPVTDSEDRAAASETEVTAENSSSSPEGGGDTTVEVNAETSRENAEKEKEEAEEESAGEAKRQQDSLGQEQTEESVEKDGKVEEKSEEDSKEPEKQTNPHEITEGDKSEERKVEDNESKTEKRVENEENVSDLTKSDSNMEVKENEQAEKTHNDEVTTEGKADESEKMEKNGDSECVMKGSDEEEKGGTSEGDNRANTIADEDETDLAEEEEDRNENRAEQSGTENKDATGETAGGEEKSEIAQEAGKAGSEENVIESDVADEPVTIEETRRNTVEAADEEREIDAENGETSSKAENRACENEGEAQAESENEVKVTEDEIKSEEPTGDERTEVKELTVEGFSGKLKNDEVDQIPDADVSESEVKGGDDSVEIQEESAKNNSKPEASGTEMKEESPSDKRTNNKETRQDENCNLSEPDHETRESDLIRKEDDVQSKVTEVNVASSEHYITPMTVDLDDTTHKFDDSNKPFRTDKGTSAATTDLSAVEEASKASEEGASVLLKPAAQSSLVAQREESVVSDQLKPEALASEEANIDLVSNWVTMHQASKFFETFVEPLDDLKSDAQVTHCTPSMELLRSMEIPESVEERAPKDESRDNNKEEATESELLSNRSEDGDPVKNVPQEETKVTDLIPDAENEENHKESLKGNDISRGSPEEDKGQEGLMQDNTQQNDISKTEVESIVGGSTESISVRQTGQKTTDSPEFKEQTTVVDIKDLMPSFETEEQSAHPEGLAESNVNDLHDREETWEKSGELTKIRNFTGDDNMEESHHDETPPKPSDESVSKDRGDMPLVRDVQHSKDRLSPISVDETLFAQRSYPLLAAARTDSTQ</sequence>
<reference evidence="3" key="1">
    <citation type="submission" date="2025-08" db="UniProtKB">
        <authorList>
            <consortium name="Ensembl"/>
        </authorList>
    </citation>
    <scope>IDENTIFICATION</scope>
</reference>
<feature type="compositionally biased region" description="Basic and acidic residues" evidence="1">
    <location>
        <begin position="698"/>
        <end position="724"/>
    </location>
</feature>
<feature type="domain" description="DUF4590" evidence="2">
    <location>
        <begin position="81"/>
        <end position="172"/>
    </location>
</feature>
<proteinExistence type="predicted"/>
<feature type="compositionally biased region" description="Basic and acidic residues" evidence="1">
    <location>
        <begin position="331"/>
        <end position="350"/>
    </location>
</feature>
<dbReference type="PANTHER" id="PTHR23034:SF2">
    <property type="entry name" value="GLUTAMATE-RICH PROTEIN 3"/>
    <property type="match status" value="1"/>
</dbReference>
<evidence type="ECO:0000313" key="4">
    <source>
        <dbReference type="Proteomes" id="UP000261620"/>
    </source>
</evidence>
<dbReference type="InterPro" id="IPR048257">
    <property type="entry name" value="DUF4590"/>
</dbReference>
<feature type="compositionally biased region" description="Basic and acidic residues" evidence="1">
    <location>
        <begin position="1126"/>
        <end position="1142"/>
    </location>
</feature>
<feature type="compositionally biased region" description="Acidic residues" evidence="1">
    <location>
        <begin position="640"/>
        <end position="652"/>
    </location>
</feature>
<feature type="compositionally biased region" description="Basic and acidic residues" evidence="1">
    <location>
        <begin position="269"/>
        <end position="324"/>
    </location>
</feature>
<evidence type="ECO:0000256" key="1">
    <source>
        <dbReference type="SAM" id="MobiDB-lite"/>
    </source>
</evidence>
<feature type="compositionally biased region" description="Polar residues" evidence="1">
    <location>
        <begin position="1070"/>
        <end position="1086"/>
    </location>
</feature>
<dbReference type="InterPro" id="IPR027962">
    <property type="entry name" value="ERICH3"/>
</dbReference>
<feature type="compositionally biased region" description="Basic and acidic residues" evidence="1">
    <location>
        <begin position="997"/>
        <end position="1014"/>
    </location>
</feature>
<feature type="compositionally biased region" description="Acidic residues" evidence="1">
    <location>
        <begin position="737"/>
        <end position="747"/>
    </location>
</feature>
<feature type="compositionally biased region" description="Basic and acidic residues" evidence="1">
    <location>
        <begin position="1153"/>
        <end position="1175"/>
    </location>
</feature>
<dbReference type="AlphaFoldDB" id="A0A3Q3VJF9"/>
<dbReference type="STRING" id="94237.ENSMMOP00000000103"/>
<name>A0A3Q3VJF9_MOLML</name>
<feature type="region of interest" description="Disordered" evidence="1">
    <location>
        <begin position="214"/>
        <end position="911"/>
    </location>
</feature>
<feature type="compositionally biased region" description="Basic and acidic residues" evidence="1">
    <location>
        <begin position="214"/>
        <end position="236"/>
    </location>
</feature>
<feature type="compositionally biased region" description="Basic and acidic residues" evidence="1">
    <location>
        <begin position="601"/>
        <end position="628"/>
    </location>
</feature>
<evidence type="ECO:0000313" key="3">
    <source>
        <dbReference type="Ensembl" id="ENSMMOP00000000103.1"/>
    </source>
</evidence>
<feature type="compositionally biased region" description="Acidic residues" evidence="1">
    <location>
        <begin position="663"/>
        <end position="674"/>
    </location>
</feature>
<feature type="compositionally biased region" description="Polar residues" evidence="1">
    <location>
        <begin position="401"/>
        <end position="412"/>
    </location>
</feature>
<accession>A0A3Q3VJF9</accession>
<dbReference type="PANTHER" id="PTHR23034">
    <property type="entry name" value="GLUTAMATE-RICH PROTEIN 3"/>
    <property type="match status" value="1"/>
</dbReference>
<feature type="compositionally biased region" description="Basic and acidic residues" evidence="1">
    <location>
        <begin position="478"/>
        <end position="512"/>
    </location>
</feature>
<dbReference type="Proteomes" id="UP000261620">
    <property type="component" value="Unplaced"/>
</dbReference>
<dbReference type="OMA" id="CTTWTKW"/>
<dbReference type="Pfam" id="PF15257">
    <property type="entry name" value="DUF4590"/>
    <property type="match status" value="1"/>
</dbReference>
<protein>
    <recommendedName>
        <fullName evidence="2">DUF4590 domain-containing protein</fullName>
    </recommendedName>
</protein>
<feature type="compositionally biased region" description="Basic and acidic residues" evidence="1">
    <location>
        <begin position="520"/>
        <end position="559"/>
    </location>
</feature>
<feature type="compositionally biased region" description="Basic and acidic residues" evidence="1">
    <location>
        <begin position="844"/>
        <end position="860"/>
    </location>
</feature>
<organism evidence="3 4">
    <name type="scientific">Mola mola</name>
    <name type="common">Ocean sunfish</name>
    <name type="synonym">Tetraodon mola</name>
    <dbReference type="NCBI Taxonomy" id="94237"/>
    <lineage>
        <taxon>Eukaryota</taxon>
        <taxon>Metazoa</taxon>
        <taxon>Chordata</taxon>
        <taxon>Craniata</taxon>
        <taxon>Vertebrata</taxon>
        <taxon>Euteleostomi</taxon>
        <taxon>Actinopterygii</taxon>
        <taxon>Neopterygii</taxon>
        <taxon>Teleostei</taxon>
        <taxon>Neoteleostei</taxon>
        <taxon>Acanthomorphata</taxon>
        <taxon>Eupercaria</taxon>
        <taxon>Tetraodontiformes</taxon>
        <taxon>Molidae</taxon>
        <taxon>Mola</taxon>
    </lineage>
</organism>
<reference evidence="3" key="2">
    <citation type="submission" date="2025-09" db="UniProtKB">
        <authorList>
            <consortium name="Ensembl"/>
        </authorList>
    </citation>
    <scope>IDENTIFICATION</scope>
</reference>
<evidence type="ECO:0000259" key="2">
    <source>
        <dbReference type="Pfam" id="PF15257"/>
    </source>
</evidence>
<feature type="compositionally biased region" description="Basic and acidic residues" evidence="1">
    <location>
        <begin position="426"/>
        <end position="436"/>
    </location>
</feature>
<feature type="compositionally biased region" description="Basic and acidic residues" evidence="1">
    <location>
        <begin position="371"/>
        <end position="397"/>
    </location>
</feature>
<feature type="compositionally biased region" description="Basic and acidic residues" evidence="1">
    <location>
        <begin position="971"/>
        <end position="988"/>
    </location>
</feature>
<feature type="compositionally biased region" description="Basic and acidic residues" evidence="1">
    <location>
        <begin position="461"/>
        <end position="470"/>
    </location>
</feature>
<feature type="region of interest" description="Disordered" evidence="1">
    <location>
        <begin position="958"/>
        <end position="1188"/>
    </location>
</feature>
<feature type="compositionally biased region" description="Basic and acidic residues" evidence="1">
    <location>
        <begin position="776"/>
        <end position="820"/>
    </location>
</feature>
<keyword evidence="4" id="KW-1185">Reference proteome</keyword>
<feature type="compositionally biased region" description="Acidic residues" evidence="1">
    <location>
        <begin position="586"/>
        <end position="600"/>
    </location>
</feature>
<feature type="compositionally biased region" description="Basic and acidic residues" evidence="1">
    <location>
        <begin position="243"/>
        <end position="261"/>
    </location>
</feature>
<feature type="compositionally biased region" description="Acidic residues" evidence="1">
    <location>
        <begin position="688"/>
        <end position="697"/>
    </location>
</feature>
<dbReference type="Ensembl" id="ENSMMOT00000000103.1">
    <property type="protein sequence ID" value="ENSMMOP00000000103.1"/>
    <property type="gene ID" value="ENSMMOG00000000094.1"/>
</dbReference>